<keyword evidence="1" id="KW-1133">Transmembrane helix</keyword>
<reference evidence="2 3" key="1">
    <citation type="journal article" date="2016" name="Nat. Commun.">
        <title>Thousands of microbial genomes shed light on interconnected biogeochemical processes in an aquifer system.</title>
        <authorList>
            <person name="Anantharaman K."/>
            <person name="Brown C.T."/>
            <person name="Hug L.A."/>
            <person name="Sharon I."/>
            <person name="Castelle C.J."/>
            <person name="Probst A.J."/>
            <person name="Thomas B.C."/>
            <person name="Singh A."/>
            <person name="Wilkins M.J."/>
            <person name="Karaoz U."/>
            <person name="Brodie E.L."/>
            <person name="Williams K.H."/>
            <person name="Hubbard S.S."/>
            <person name="Banfield J.F."/>
        </authorList>
    </citation>
    <scope>NUCLEOTIDE SEQUENCE [LARGE SCALE GENOMIC DNA]</scope>
</reference>
<dbReference type="AlphaFoldDB" id="A0A1G2EHJ7"/>
<dbReference type="PANTHER" id="PTHR30221:SF1">
    <property type="entry name" value="SMALL-CONDUCTANCE MECHANOSENSITIVE CHANNEL"/>
    <property type="match status" value="1"/>
</dbReference>
<organism evidence="2 3">
    <name type="scientific">Candidatus Nealsonbacteria bacterium RIFCSPLOWO2_01_FULL_43_32</name>
    <dbReference type="NCBI Taxonomy" id="1801672"/>
    <lineage>
        <taxon>Bacteria</taxon>
        <taxon>Candidatus Nealsoniibacteriota</taxon>
    </lineage>
</organism>
<feature type="transmembrane region" description="Helical" evidence="1">
    <location>
        <begin position="184"/>
        <end position="207"/>
    </location>
</feature>
<dbReference type="Proteomes" id="UP000178647">
    <property type="component" value="Unassembled WGS sequence"/>
</dbReference>
<feature type="transmembrane region" description="Helical" evidence="1">
    <location>
        <begin position="115"/>
        <end position="136"/>
    </location>
</feature>
<dbReference type="InterPro" id="IPR008910">
    <property type="entry name" value="MSC_TM_helix"/>
</dbReference>
<gene>
    <name evidence="2" type="ORF">A2896_02455</name>
</gene>
<evidence type="ECO:0000313" key="3">
    <source>
        <dbReference type="Proteomes" id="UP000178647"/>
    </source>
</evidence>
<evidence type="ECO:0000256" key="1">
    <source>
        <dbReference type="SAM" id="Phobius"/>
    </source>
</evidence>
<dbReference type="Pfam" id="PF05552">
    <property type="entry name" value="MS_channel_1st_1"/>
    <property type="match status" value="2"/>
</dbReference>
<dbReference type="InterPro" id="IPR045275">
    <property type="entry name" value="MscS_archaea/bacteria_type"/>
</dbReference>
<accession>A0A1G2EHJ7</accession>
<name>A0A1G2EHJ7_9BACT</name>
<feature type="transmembrane region" description="Helical" evidence="1">
    <location>
        <begin position="81"/>
        <end position="103"/>
    </location>
</feature>
<protein>
    <recommendedName>
        <fullName evidence="4">Small-conductance mechanosensitive ion channel</fullName>
    </recommendedName>
</protein>
<sequence length="225" mass="24199">MILDWYTVTLDALQNLWQGFVALIPALVGAIIIFVVGWLISVGVGGLIAEILKRIRFNQIFEKGNWDEALAKANIKVDASAFIGAIVKWVLAIVFLMAAVEVLGLKEFASLLKEVLGYLPNVVVSAFIFVVAVLLADILEKVVRASVESIKAGYGHIVGLIIKWSIWIFAISIILVQLGVGAVLVQTLFTGLVAVIVISAGLAFGLGGKEIAADVLKDLYRKLKG</sequence>
<keyword evidence="1" id="KW-0812">Transmembrane</keyword>
<dbReference type="PANTHER" id="PTHR30221">
    <property type="entry name" value="SMALL-CONDUCTANCE MECHANOSENSITIVE CHANNEL"/>
    <property type="match status" value="1"/>
</dbReference>
<dbReference type="GO" id="GO:0008381">
    <property type="term" value="F:mechanosensitive monoatomic ion channel activity"/>
    <property type="evidence" value="ECO:0007669"/>
    <property type="project" value="InterPro"/>
</dbReference>
<feature type="transmembrane region" description="Helical" evidence="1">
    <location>
        <begin position="157"/>
        <end position="178"/>
    </location>
</feature>
<comment type="caution">
    <text evidence="2">The sequence shown here is derived from an EMBL/GenBank/DDBJ whole genome shotgun (WGS) entry which is preliminary data.</text>
</comment>
<proteinExistence type="predicted"/>
<feature type="transmembrane region" description="Helical" evidence="1">
    <location>
        <begin position="20"/>
        <end position="49"/>
    </location>
</feature>
<dbReference type="Gene3D" id="1.10.287.1260">
    <property type="match status" value="1"/>
</dbReference>
<dbReference type="STRING" id="1801672.A2896_02455"/>
<evidence type="ECO:0008006" key="4">
    <source>
        <dbReference type="Google" id="ProtNLM"/>
    </source>
</evidence>
<keyword evidence="1" id="KW-0472">Membrane</keyword>
<evidence type="ECO:0000313" key="2">
    <source>
        <dbReference type="EMBL" id="OGZ24718.1"/>
    </source>
</evidence>
<dbReference type="EMBL" id="MHMH01000006">
    <property type="protein sequence ID" value="OGZ24718.1"/>
    <property type="molecule type" value="Genomic_DNA"/>
</dbReference>